<evidence type="ECO:0000313" key="3">
    <source>
        <dbReference type="Proteomes" id="UP000287651"/>
    </source>
</evidence>
<protein>
    <submittedName>
        <fullName evidence="2">Uncharacterized protein</fullName>
    </submittedName>
</protein>
<evidence type="ECO:0000313" key="2">
    <source>
        <dbReference type="EMBL" id="RRT41907.1"/>
    </source>
</evidence>
<accession>A0A426XQY1</accession>
<reference evidence="2 3" key="1">
    <citation type="journal article" date="2014" name="Agronomy (Basel)">
        <title>A Draft Genome Sequence for Ensete ventricosum, the Drought-Tolerant Tree Against Hunger.</title>
        <authorList>
            <person name="Harrison J."/>
            <person name="Moore K.A."/>
            <person name="Paszkiewicz K."/>
            <person name="Jones T."/>
            <person name="Grant M."/>
            <person name="Ambacheew D."/>
            <person name="Muzemil S."/>
            <person name="Studholme D.J."/>
        </authorList>
    </citation>
    <scope>NUCLEOTIDE SEQUENCE [LARGE SCALE GENOMIC DNA]</scope>
</reference>
<gene>
    <name evidence="2" type="ORF">B296_00057454</name>
</gene>
<dbReference type="AlphaFoldDB" id="A0A426XQY1"/>
<name>A0A426XQY1_ENSVE</name>
<organism evidence="2 3">
    <name type="scientific">Ensete ventricosum</name>
    <name type="common">Abyssinian banana</name>
    <name type="synonym">Musa ensete</name>
    <dbReference type="NCBI Taxonomy" id="4639"/>
    <lineage>
        <taxon>Eukaryota</taxon>
        <taxon>Viridiplantae</taxon>
        <taxon>Streptophyta</taxon>
        <taxon>Embryophyta</taxon>
        <taxon>Tracheophyta</taxon>
        <taxon>Spermatophyta</taxon>
        <taxon>Magnoliopsida</taxon>
        <taxon>Liliopsida</taxon>
        <taxon>Zingiberales</taxon>
        <taxon>Musaceae</taxon>
        <taxon>Ensete</taxon>
    </lineage>
</organism>
<proteinExistence type="predicted"/>
<feature type="compositionally biased region" description="Basic and acidic residues" evidence="1">
    <location>
        <begin position="119"/>
        <end position="140"/>
    </location>
</feature>
<evidence type="ECO:0000256" key="1">
    <source>
        <dbReference type="SAM" id="MobiDB-lite"/>
    </source>
</evidence>
<dbReference type="Proteomes" id="UP000287651">
    <property type="component" value="Unassembled WGS sequence"/>
</dbReference>
<dbReference type="EMBL" id="AMZH03018207">
    <property type="protein sequence ID" value="RRT41907.1"/>
    <property type="molecule type" value="Genomic_DNA"/>
</dbReference>
<sequence>MYGTRYQAVWYPIPSDMVWYPVLISTIWYSVPIDMVWYPVSIGMVPNTDRYGTVSSTNRYGTISGTIQYDVIPHRLRLNSYTIYTGKLKLDAMEKRIRRKEQGKRTDEGPGEGEDEVEEIRRTRRDAAAEEQVETVRDSPEADVVGSDNRQTILRCGGESGNRLLRGVSSRRRYAGPLE</sequence>
<feature type="compositionally biased region" description="Acidic residues" evidence="1">
    <location>
        <begin position="109"/>
        <end position="118"/>
    </location>
</feature>
<comment type="caution">
    <text evidence="2">The sequence shown here is derived from an EMBL/GenBank/DDBJ whole genome shotgun (WGS) entry which is preliminary data.</text>
</comment>
<feature type="region of interest" description="Disordered" evidence="1">
    <location>
        <begin position="98"/>
        <end position="162"/>
    </location>
</feature>